<evidence type="ECO:0000313" key="9">
    <source>
        <dbReference type="EnsemblMetazoa" id="XP_038056052.1"/>
    </source>
</evidence>
<dbReference type="InterPro" id="IPR017441">
    <property type="entry name" value="Protein_kinase_ATP_BS"/>
</dbReference>
<name>A0A913ZWY0_PATMI</name>
<dbReference type="PROSITE" id="PS50011">
    <property type="entry name" value="PROTEIN_KINASE_DOM"/>
    <property type="match status" value="1"/>
</dbReference>
<dbReference type="SMART" id="SM00220">
    <property type="entry name" value="S_TKc"/>
    <property type="match status" value="1"/>
</dbReference>
<dbReference type="OMA" id="PRSEQMA"/>
<dbReference type="SUPFAM" id="SSF56112">
    <property type="entry name" value="Protein kinase-like (PK-like)"/>
    <property type="match status" value="1"/>
</dbReference>
<evidence type="ECO:0000256" key="7">
    <source>
        <dbReference type="RuleBase" id="RU000304"/>
    </source>
</evidence>
<evidence type="ECO:0000256" key="6">
    <source>
        <dbReference type="PROSITE-ProRule" id="PRU10141"/>
    </source>
</evidence>
<keyword evidence="4 6" id="KW-0067">ATP-binding</keyword>
<dbReference type="Pfam" id="PF00069">
    <property type="entry name" value="Pkinase"/>
    <property type="match status" value="1"/>
</dbReference>
<keyword evidence="1" id="KW-0808">Transferase</keyword>
<dbReference type="PANTHER" id="PTHR11042:SF190">
    <property type="entry name" value="MITOSIS INHIBITOR PROTEIN KINASE MIK1"/>
    <property type="match status" value="1"/>
</dbReference>
<proteinExistence type="inferred from homology"/>
<dbReference type="GO" id="GO:0110031">
    <property type="term" value="P:negative regulation of G2/MI transition of meiotic cell cycle"/>
    <property type="evidence" value="ECO:0007669"/>
    <property type="project" value="TreeGrafter"/>
</dbReference>
<feature type="binding site" evidence="6">
    <location>
        <position position="39"/>
    </location>
    <ligand>
        <name>ATP</name>
        <dbReference type="ChEBI" id="CHEBI:30616"/>
    </ligand>
</feature>
<dbReference type="OrthoDB" id="248923at2759"/>
<dbReference type="EnsemblMetazoa" id="XM_038200124.1">
    <property type="protein sequence ID" value="XP_038056052.1"/>
    <property type="gene ID" value="LOC119728047"/>
</dbReference>
<evidence type="ECO:0000256" key="1">
    <source>
        <dbReference type="ARBA" id="ARBA00022679"/>
    </source>
</evidence>
<dbReference type="GeneID" id="119728047"/>
<accession>A0A913ZWY0</accession>
<keyword evidence="2 6" id="KW-0547">Nucleotide-binding</keyword>
<organism evidence="9 10">
    <name type="scientific">Patiria miniata</name>
    <name type="common">Bat star</name>
    <name type="synonym">Asterina miniata</name>
    <dbReference type="NCBI Taxonomy" id="46514"/>
    <lineage>
        <taxon>Eukaryota</taxon>
        <taxon>Metazoa</taxon>
        <taxon>Echinodermata</taxon>
        <taxon>Eleutherozoa</taxon>
        <taxon>Asterozoa</taxon>
        <taxon>Asteroidea</taxon>
        <taxon>Valvatacea</taxon>
        <taxon>Valvatida</taxon>
        <taxon>Asterinidae</taxon>
        <taxon>Patiria</taxon>
    </lineage>
</organism>
<comment type="similarity">
    <text evidence="5">Belongs to the protein kinase superfamily. Ser/Thr protein kinase family. GCN2 subfamily.</text>
</comment>
<evidence type="ECO:0000256" key="2">
    <source>
        <dbReference type="ARBA" id="ARBA00022741"/>
    </source>
</evidence>
<reference evidence="9" key="1">
    <citation type="submission" date="2022-11" db="UniProtKB">
        <authorList>
            <consortium name="EnsemblMetazoa"/>
        </authorList>
    </citation>
    <scope>IDENTIFICATION</scope>
</reference>
<evidence type="ECO:0000256" key="4">
    <source>
        <dbReference type="ARBA" id="ARBA00022840"/>
    </source>
</evidence>
<protein>
    <recommendedName>
        <fullName evidence="8">Protein kinase domain-containing protein</fullName>
    </recommendedName>
</protein>
<dbReference type="AlphaFoldDB" id="A0A913ZWY0"/>
<dbReference type="InterPro" id="IPR008271">
    <property type="entry name" value="Ser/Thr_kinase_AS"/>
</dbReference>
<dbReference type="GO" id="GO:0005634">
    <property type="term" value="C:nucleus"/>
    <property type="evidence" value="ECO:0007669"/>
    <property type="project" value="TreeGrafter"/>
</dbReference>
<sequence length="165" mass="18876">MADKLQSRFTDVHRLGDGCFGEVYRGQYRSSPGKNCALKVFPRSEQMASDEIIAMCRLPDHRNIIRYYHHFVLNLDQLCLVMEYCSEGNLNDFLLEHPPIFSQELRFMKDIALAVAYLHDHGIVHRDLKPSNILLASDGTLKVGDYGLAKIAATFERHGGCLYHY</sequence>
<feature type="domain" description="Protein kinase" evidence="8">
    <location>
        <begin position="9"/>
        <end position="165"/>
    </location>
</feature>
<evidence type="ECO:0000256" key="3">
    <source>
        <dbReference type="ARBA" id="ARBA00022777"/>
    </source>
</evidence>
<dbReference type="PANTHER" id="PTHR11042">
    <property type="entry name" value="EUKARYOTIC TRANSLATION INITIATION FACTOR 2-ALPHA KINASE EIF2-ALPHA KINASE -RELATED"/>
    <property type="match status" value="1"/>
</dbReference>
<dbReference type="Gene3D" id="1.10.510.10">
    <property type="entry name" value="Transferase(Phosphotransferase) domain 1"/>
    <property type="match status" value="1"/>
</dbReference>
<dbReference type="InterPro" id="IPR000719">
    <property type="entry name" value="Prot_kinase_dom"/>
</dbReference>
<keyword evidence="10" id="KW-1185">Reference proteome</keyword>
<keyword evidence="3" id="KW-0418">Kinase</keyword>
<dbReference type="InterPro" id="IPR011009">
    <property type="entry name" value="Kinase-like_dom_sf"/>
</dbReference>
<dbReference type="RefSeq" id="XP_038056052.1">
    <property type="nucleotide sequence ID" value="XM_038200124.1"/>
</dbReference>
<keyword evidence="7" id="KW-0723">Serine/threonine-protein kinase</keyword>
<dbReference type="GO" id="GO:0004674">
    <property type="term" value="F:protein serine/threonine kinase activity"/>
    <property type="evidence" value="ECO:0007669"/>
    <property type="project" value="UniProtKB-KW"/>
</dbReference>
<evidence type="ECO:0000259" key="8">
    <source>
        <dbReference type="PROSITE" id="PS50011"/>
    </source>
</evidence>
<dbReference type="GO" id="GO:0005524">
    <property type="term" value="F:ATP binding"/>
    <property type="evidence" value="ECO:0007669"/>
    <property type="project" value="UniProtKB-UniRule"/>
</dbReference>
<dbReference type="PROSITE" id="PS00108">
    <property type="entry name" value="PROTEIN_KINASE_ST"/>
    <property type="match status" value="1"/>
</dbReference>
<evidence type="ECO:0000313" key="10">
    <source>
        <dbReference type="Proteomes" id="UP000887568"/>
    </source>
</evidence>
<dbReference type="Proteomes" id="UP000887568">
    <property type="component" value="Unplaced"/>
</dbReference>
<evidence type="ECO:0000256" key="5">
    <source>
        <dbReference type="ARBA" id="ARBA00037982"/>
    </source>
</evidence>
<dbReference type="GO" id="GO:0005737">
    <property type="term" value="C:cytoplasm"/>
    <property type="evidence" value="ECO:0007669"/>
    <property type="project" value="TreeGrafter"/>
</dbReference>
<dbReference type="PROSITE" id="PS00107">
    <property type="entry name" value="PROTEIN_KINASE_ATP"/>
    <property type="match status" value="1"/>
</dbReference>
<dbReference type="InterPro" id="IPR050339">
    <property type="entry name" value="CC_SR_Kinase"/>
</dbReference>